<name>A0A508AMT0_9GAMM</name>
<protein>
    <submittedName>
        <fullName evidence="1">Uncharacterized protein</fullName>
    </submittedName>
</protein>
<organism evidence="1 2">
    <name type="scientific">Marilutibacter aestuarii</name>
    <dbReference type="NCBI Taxonomy" id="1706195"/>
    <lineage>
        <taxon>Bacteria</taxon>
        <taxon>Pseudomonadati</taxon>
        <taxon>Pseudomonadota</taxon>
        <taxon>Gammaproteobacteria</taxon>
        <taxon>Lysobacterales</taxon>
        <taxon>Lysobacteraceae</taxon>
        <taxon>Marilutibacter</taxon>
    </lineage>
</organism>
<dbReference type="GO" id="GO:0019068">
    <property type="term" value="P:virion assembly"/>
    <property type="evidence" value="ECO:0007669"/>
    <property type="project" value="InterPro"/>
</dbReference>
<dbReference type="EMBL" id="VICE01000014">
    <property type="protein sequence ID" value="TQD51236.1"/>
    <property type="molecule type" value="Genomic_DNA"/>
</dbReference>
<evidence type="ECO:0000313" key="2">
    <source>
        <dbReference type="Proteomes" id="UP000318212"/>
    </source>
</evidence>
<dbReference type="Pfam" id="PF05354">
    <property type="entry name" value="Phage_attach"/>
    <property type="match status" value="1"/>
</dbReference>
<dbReference type="RefSeq" id="WP_141517126.1">
    <property type="nucleotide sequence ID" value="NZ_VICE01000014.1"/>
</dbReference>
<dbReference type="InterPro" id="IPR008018">
    <property type="entry name" value="Phage_tail_attach_FII"/>
</dbReference>
<reference evidence="1 2" key="1">
    <citation type="submission" date="2019-06" db="EMBL/GenBank/DDBJ databases">
        <title>Lysobacter alkalisoli sp. nov. isolated from saline soil.</title>
        <authorList>
            <person name="Sun J.-Q."/>
            <person name="Xu L."/>
        </authorList>
    </citation>
    <scope>NUCLEOTIDE SEQUENCE [LARGE SCALE GENOMIC DNA]</scope>
    <source>
        <strain evidence="1 2">JCM 31130</strain>
    </source>
</reference>
<evidence type="ECO:0000313" key="1">
    <source>
        <dbReference type="EMBL" id="TQD51236.1"/>
    </source>
</evidence>
<gene>
    <name evidence="1" type="ORF">FKV25_02050</name>
</gene>
<sequence>MDDSLFEVFGVDGTVQRGLDAAVPVRLVIDEGVARLGDYGQKIGQVTVASFKVPQWRPKVGDLVTVDGVARKVDDIDSDDGYVARVVLLG</sequence>
<proteinExistence type="predicted"/>
<dbReference type="Proteomes" id="UP000318212">
    <property type="component" value="Unassembled WGS sequence"/>
</dbReference>
<dbReference type="AlphaFoldDB" id="A0A508AMT0"/>
<comment type="caution">
    <text evidence="1">The sequence shown here is derived from an EMBL/GenBank/DDBJ whole genome shotgun (WGS) entry which is preliminary data.</text>
</comment>
<keyword evidence="2" id="KW-1185">Reference proteome</keyword>
<accession>A0A508AMT0</accession>
<dbReference type="OrthoDB" id="6025304at2"/>